<name>A0A9P4X579_9HYPO</name>
<evidence type="ECO:0000313" key="5">
    <source>
        <dbReference type="Proteomes" id="UP000801864"/>
    </source>
</evidence>
<dbReference type="InterPro" id="IPR050425">
    <property type="entry name" value="NAD(P)_dehydrat-like"/>
</dbReference>
<sequence length="363" mass="40240">MPCVLVTGANGFLAVHLLKQLVEKSFDVIGTVRTNAKAEEVIAAHPEFKDAVKFVSVPDMSARHAYKKIMEETEIDYIVHTAAPVPDSGGTDFDRDFLIPAVQGNIELLESARLYSKSVKHITVTGSTTSVHNASQPSNGETLTSNDWNPIEASIAREMQNPRLSYAVSKTLSDKAIWEYVEKEKPSFTVSVLLAPLIFGPPIQYLEKDALTTGRSNMTTDIFYSLFLNKNAAAKDLTIAMGAAFYTAFIDVRDLAALHIRCFQISSEIWARNGRLLLAAPEPFLPENVLRILQQKLPDAHERFTSVPAAKIEVNGSRQLLKLDDSEARKIFGDGIYRPLEQTVVDTARRLMHLEHSVSKQDA</sequence>
<evidence type="ECO:0000256" key="1">
    <source>
        <dbReference type="ARBA" id="ARBA00023002"/>
    </source>
</evidence>
<protein>
    <recommendedName>
        <fullName evidence="3">NAD-dependent epimerase/dehydratase domain-containing protein</fullName>
    </recommendedName>
</protein>
<feature type="domain" description="NAD-dependent epimerase/dehydratase" evidence="3">
    <location>
        <begin position="4"/>
        <end position="263"/>
    </location>
</feature>
<organism evidence="4 5">
    <name type="scientific">Trichoderma lentiforme</name>
    <dbReference type="NCBI Taxonomy" id="1567552"/>
    <lineage>
        <taxon>Eukaryota</taxon>
        <taxon>Fungi</taxon>
        <taxon>Dikarya</taxon>
        <taxon>Ascomycota</taxon>
        <taxon>Pezizomycotina</taxon>
        <taxon>Sordariomycetes</taxon>
        <taxon>Hypocreomycetidae</taxon>
        <taxon>Hypocreales</taxon>
        <taxon>Hypocreaceae</taxon>
        <taxon>Trichoderma</taxon>
    </lineage>
</organism>
<dbReference type="PANTHER" id="PTHR10366:SF564">
    <property type="entry name" value="STEROL-4-ALPHA-CARBOXYLATE 3-DEHYDROGENASE, DECARBOXYLATING"/>
    <property type="match status" value="1"/>
</dbReference>
<dbReference type="GO" id="GO:0016616">
    <property type="term" value="F:oxidoreductase activity, acting on the CH-OH group of donors, NAD or NADP as acceptor"/>
    <property type="evidence" value="ECO:0007669"/>
    <property type="project" value="TreeGrafter"/>
</dbReference>
<dbReference type="PANTHER" id="PTHR10366">
    <property type="entry name" value="NAD DEPENDENT EPIMERASE/DEHYDRATASE"/>
    <property type="match status" value="1"/>
</dbReference>
<evidence type="ECO:0000256" key="2">
    <source>
        <dbReference type="ARBA" id="ARBA00023445"/>
    </source>
</evidence>
<dbReference type="InterPro" id="IPR036291">
    <property type="entry name" value="NAD(P)-bd_dom_sf"/>
</dbReference>
<dbReference type="SUPFAM" id="SSF51735">
    <property type="entry name" value="NAD(P)-binding Rossmann-fold domains"/>
    <property type="match status" value="1"/>
</dbReference>
<dbReference type="Pfam" id="PF01370">
    <property type="entry name" value="Epimerase"/>
    <property type="match status" value="1"/>
</dbReference>
<comment type="similarity">
    <text evidence="2">Belongs to the NAD(P)-dependent epimerase/dehydratase family. Dihydroflavonol-4-reductase subfamily.</text>
</comment>
<comment type="caution">
    <text evidence="4">The sequence shown here is derived from an EMBL/GenBank/DDBJ whole genome shotgun (WGS) entry which is preliminary data.</text>
</comment>
<dbReference type="EMBL" id="QLNT01000029">
    <property type="protein sequence ID" value="KAF3057587.1"/>
    <property type="molecule type" value="Genomic_DNA"/>
</dbReference>
<dbReference type="AlphaFoldDB" id="A0A9P4X579"/>
<dbReference type="Proteomes" id="UP000801864">
    <property type="component" value="Unassembled WGS sequence"/>
</dbReference>
<proteinExistence type="inferred from homology"/>
<gene>
    <name evidence="4" type="ORF">CFAM422_012442</name>
</gene>
<keyword evidence="1" id="KW-0560">Oxidoreductase</keyword>
<dbReference type="InterPro" id="IPR001509">
    <property type="entry name" value="Epimerase_deHydtase"/>
</dbReference>
<evidence type="ECO:0000259" key="3">
    <source>
        <dbReference type="Pfam" id="PF01370"/>
    </source>
</evidence>
<keyword evidence="5" id="KW-1185">Reference proteome</keyword>
<accession>A0A9P4X579</accession>
<dbReference type="Gene3D" id="3.40.50.720">
    <property type="entry name" value="NAD(P)-binding Rossmann-like Domain"/>
    <property type="match status" value="1"/>
</dbReference>
<evidence type="ECO:0000313" key="4">
    <source>
        <dbReference type="EMBL" id="KAF3057587.1"/>
    </source>
</evidence>
<reference evidence="4 5" key="1">
    <citation type="submission" date="2018-06" db="EMBL/GenBank/DDBJ databases">
        <title>Genome analysis of cellulolytic fungus Trichoderma lentiforme CFAM-422.</title>
        <authorList>
            <person name="Steindorff A.S."/>
            <person name="Formighieri E.F."/>
            <person name="Midorikawa G.E.O."/>
            <person name="Tamietti M.S."/>
            <person name="Ramos E.Z."/>
            <person name="Silva A.S."/>
            <person name="Bon E.P.S."/>
            <person name="Mendes T.D."/>
            <person name="Damaso M.C.T."/>
            <person name="Favaro L.C.L."/>
        </authorList>
    </citation>
    <scope>NUCLEOTIDE SEQUENCE [LARGE SCALE GENOMIC DNA]</scope>
    <source>
        <strain evidence="4 5">CFAM-422</strain>
    </source>
</reference>